<accession>A0A6F8XUI4</accession>
<proteinExistence type="predicted"/>
<keyword evidence="3" id="KW-1185">Reference proteome</keyword>
<name>A0A6F8XUI4_9ACTN</name>
<sequence length="67" mass="7625">MGPRRNVTQPQTRYLDPGPTCIETTGLPGFSQDAWRIIRKGGKEVKREKFSWTYQAEPRFVCAKAPA</sequence>
<dbReference type="KEGG" id="pfla:Pflav_038110"/>
<dbReference type="EMBL" id="AP022870">
    <property type="protein sequence ID" value="BCB77401.1"/>
    <property type="molecule type" value="Genomic_DNA"/>
</dbReference>
<organism evidence="2 3">
    <name type="scientific">Phytohabitans flavus</name>
    <dbReference type="NCBI Taxonomy" id="1076124"/>
    <lineage>
        <taxon>Bacteria</taxon>
        <taxon>Bacillati</taxon>
        <taxon>Actinomycetota</taxon>
        <taxon>Actinomycetes</taxon>
        <taxon>Micromonosporales</taxon>
        <taxon>Micromonosporaceae</taxon>
    </lineage>
</organism>
<evidence type="ECO:0000313" key="2">
    <source>
        <dbReference type="EMBL" id="BCB77401.1"/>
    </source>
</evidence>
<evidence type="ECO:0000313" key="3">
    <source>
        <dbReference type="Proteomes" id="UP000502508"/>
    </source>
</evidence>
<dbReference type="AlphaFoldDB" id="A0A6F8XUI4"/>
<reference evidence="2 3" key="2">
    <citation type="submission" date="2020-03" db="EMBL/GenBank/DDBJ databases">
        <authorList>
            <person name="Ichikawa N."/>
            <person name="Kimura A."/>
            <person name="Kitahashi Y."/>
            <person name="Uohara A."/>
        </authorList>
    </citation>
    <scope>NUCLEOTIDE SEQUENCE [LARGE SCALE GENOMIC DNA]</scope>
    <source>
        <strain evidence="2 3">NBRC 107702</strain>
    </source>
</reference>
<gene>
    <name evidence="2" type="ORF">Pflav_038110</name>
</gene>
<protein>
    <submittedName>
        <fullName evidence="2">Uncharacterized protein</fullName>
    </submittedName>
</protein>
<reference evidence="2 3" key="1">
    <citation type="submission" date="2020-03" db="EMBL/GenBank/DDBJ databases">
        <title>Whole genome shotgun sequence of Phytohabitans flavus NBRC 107702.</title>
        <authorList>
            <person name="Komaki H."/>
            <person name="Tamura T."/>
        </authorList>
    </citation>
    <scope>NUCLEOTIDE SEQUENCE [LARGE SCALE GENOMIC DNA]</scope>
    <source>
        <strain evidence="2 3">NBRC 107702</strain>
    </source>
</reference>
<feature type="compositionally biased region" description="Polar residues" evidence="1">
    <location>
        <begin position="1"/>
        <end position="12"/>
    </location>
</feature>
<evidence type="ECO:0000256" key="1">
    <source>
        <dbReference type="SAM" id="MobiDB-lite"/>
    </source>
</evidence>
<feature type="region of interest" description="Disordered" evidence="1">
    <location>
        <begin position="1"/>
        <end position="20"/>
    </location>
</feature>
<dbReference type="Proteomes" id="UP000502508">
    <property type="component" value="Chromosome"/>
</dbReference>